<dbReference type="SUPFAM" id="SSF52151">
    <property type="entry name" value="FabD/lysophospholipase-like"/>
    <property type="match status" value="1"/>
</dbReference>
<proteinExistence type="predicted"/>
<keyword evidence="7" id="KW-0472">Membrane</keyword>
<keyword evidence="6 8" id="KW-0443">Lipid metabolism</keyword>
<keyword evidence="2" id="KW-0812">Transmembrane</keyword>
<dbReference type="InterPro" id="IPR056556">
    <property type="entry name" value="NTE1_P-loop_dom"/>
</dbReference>
<dbReference type="Pfam" id="PF01734">
    <property type="entry name" value="Patatin"/>
    <property type="match status" value="1"/>
</dbReference>
<evidence type="ECO:0000256" key="2">
    <source>
        <dbReference type="ARBA" id="ARBA00022692"/>
    </source>
</evidence>
<dbReference type="GO" id="GO:0005783">
    <property type="term" value="C:endoplasmic reticulum"/>
    <property type="evidence" value="ECO:0007669"/>
    <property type="project" value="TreeGrafter"/>
</dbReference>
<dbReference type="GO" id="GO:0016042">
    <property type="term" value="P:lipid catabolic process"/>
    <property type="evidence" value="ECO:0007669"/>
    <property type="project" value="UniProtKB-UniRule"/>
</dbReference>
<dbReference type="EMBL" id="UZAK01035053">
    <property type="protein sequence ID" value="VDP48426.1"/>
    <property type="molecule type" value="Genomic_DNA"/>
</dbReference>
<dbReference type="WBParaSite" id="SCUD_0001234301-mRNA-1">
    <property type="protein sequence ID" value="SCUD_0001234301-mRNA-1"/>
    <property type="gene ID" value="SCUD_0001234301"/>
</dbReference>
<evidence type="ECO:0000256" key="6">
    <source>
        <dbReference type="ARBA" id="ARBA00023098"/>
    </source>
</evidence>
<evidence type="ECO:0000256" key="3">
    <source>
        <dbReference type="ARBA" id="ARBA00022801"/>
    </source>
</evidence>
<dbReference type="InterPro" id="IPR002641">
    <property type="entry name" value="PNPLA_dom"/>
</dbReference>
<dbReference type="AlphaFoldDB" id="A0A183KBF2"/>
<evidence type="ECO:0000256" key="1">
    <source>
        <dbReference type="ARBA" id="ARBA00004370"/>
    </source>
</evidence>
<evidence type="ECO:0000313" key="12">
    <source>
        <dbReference type="WBParaSite" id="SCUD_0001234301-mRNA-1"/>
    </source>
</evidence>
<dbReference type="GO" id="GO:0016020">
    <property type="term" value="C:membrane"/>
    <property type="evidence" value="ECO:0007669"/>
    <property type="project" value="UniProtKB-SubCell"/>
</dbReference>
<sequence>MPLLHMTSTNSLLTGGLGYTTGENSKLDVLYSPLNSGVMTNLRTIAVLPTTTDINAEAFTLELQHSMSSMGSSVRLTSDIVLKRLGSCAFDSVSQYRLSTWLSHQEDSHRIVFFVCDCQRVSAWNRICIRQADCILVLALHSSDPARPSPIEMALKNDPTKVAKVLILMYPLDTDYTESGKTAVWLNARPWISQHYHIRCEPRVFIPRSKLNLINFYTQVFAREKPNPLSDFSRLARYIVGEAVGLVLGGGGARGCSHVGLIRKELNRQLQSTFHDRQIEDFWLPFFCVTTDITNCKMRIHTQGSSWRYVRASMSLSGYLPPLCDPYDGSLLLDGGYTNNLPADVMVCFGAKTIFASDVGAAVETELTNYGDHLSGWYLLYNRYFRIGTPVLRVSIQINLF</sequence>
<feature type="domain" description="PNPLA" evidence="9">
    <location>
        <begin position="170"/>
        <end position="347"/>
    </location>
</feature>
<evidence type="ECO:0000313" key="10">
    <source>
        <dbReference type="EMBL" id="VDP48426.1"/>
    </source>
</evidence>
<comment type="caution">
    <text evidence="8">Lacks conserved residue(s) required for the propagation of feature annotation.</text>
</comment>
<gene>
    <name evidence="10" type="ORF">SCUD_LOCUS12340</name>
</gene>
<accession>A0A183KBF2</accession>
<dbReference type="PROSITE" id="PS51635">
    <property type="entry name" value="PNPLA"/>
    <property type="match status" value="1"/>
</dbReference>
<keyword evidence="3 8" id="KW-0378">Hydrolase</keyword>
<evidence type="ECO:0000313" key="11">
    <source>
        <dbReference type="Proteomes" id="UP000279833"/>
    </source>
</evidence>
<dbReference type="InterPro" id="IPR050301">
    <property type="entry name" value="NTE"/>
</dbReference>
<dbReference type="PANTHER" id="PTHR14226:SF29">
    <property type="entry name" value="NEUROPATHY TARGET ESTERASE SWS"/>
    <property type="match status" value="1"/>
</dbReference>
<keyword evidence="5" id="KW-1133">Transmembrane helix</keyword>
<dbReference type="Gene3D" id="3.40.1090.10">
    <property type="entry name" value="Cytosolic phospholipase A2 catalytic domain"/>
    <property type="match status" value="1"/>
</dbReference>
<evidence type="ECO:0000256" key="5">
    <source>
        <dbReference type="ARBA" id="ARBA00022989"/>
    </source>
</evidence>
<comment type="subcellular location">
    <subcellularLocation>
        <location evidence="1">Membrane</location>
    </subcellularLocation>
</comment>
<evidence type="ECO:0000256" key="4">
    <source>
        <dbReference type="ARBA" id="ARBA00022963"/>
    </source>
</evidence>
<dbReference type="STRING" id="6186.A0A183KBF2"/>
<evidence type="ECO:0000256" key="7">
    <source>
        <dbReference type="ARBA" id="ARBA00023136"/>
    </source>
</evidence>
<evidence type="ECO:0000259" key="9">
    <source>
        <dbReference type="PROSITE" id="PS51635"/>
    </source>
</evidence>
<dbReference type="PANTHER" id="PTHR14226">
    <property type="entry name" value="NEUROPATHY TARGET ESTERASE/SWISS CHEESE D.MELANOGASTER"/>
    <property type="match status" value="1"/>
</dbReference>
<dbReference type="Proteomes" id="UP000279833">
    <property type="component" value="Unassembled WGS sequence"/>
</dbReference>
<feature type="short sequence motif" description="DGA/G" evidence="8">
    <location>
        <begin position="334"/>
        <end position="336"/>
    </location>
</feature>
<dbReference type="InterPro" id="IPR016035">
    <property type="entry name" value="Acyl_Trfase/lysoPLipase"/>
</dbReference>
<keyword evidence="11" id="KW-1185">Reference proteome</keyword>
<reference evidence="10 11" key="2">
    <citation type="submission" date="2018-11" db="EMBL/GenBank/DDBJ databases">
        <authorList>
            <consortium name="Pathogen Informatics"/>
        </authorList>
    </citation>
    <scope>NUCLEOTIDE SEQUENCE [LARGE SCALE GENOMIC DNA]</scope>
    <source>
        <strain evidence="10">Dakar</strain>
        <strain evidence="11">Dakar, Senegal</strain>
    </source>
</reference>
<organism evidence="12">
    <name type="scientific">Schistosoma curassoni</name>
    <dbReference type="NCBI Taxonomy" id="6186"/>
    <lineage>
        <taxon>Eukaryota</taxon>
        <taxon>Metazoa</taxon>
        <taxon>Spiralia</taxon>
        <taxon>Lophotrochozoa</taxon>
        <taxon>Platyhelminthes</taxon>
        <taxon>Trematoda</taxon>
        <taxon>Digenea</taxon>
        <taxon>Strigeidida</taxon>
        <taxon>Schistosomatoidea</taxon>
        <taxon>Schistosomatidae</taxon>
        <taxon>Schistosoma</taxon>
    </lineage>
</organism>
<dbReference type="Pfam" id="PF24179">
    <property type="entry name" value="NTE_Ploop"/>
    <property type="match status" value="1"/>
</dbReference>
<keyword evidence="4 8" id="KW-0442">Lipid degradation</keyword>
<feature type="active site" description="Nucleophile" evidence="8">
    <location>
        <position position="209"/>
    </location>
</feature>
<dbReference type="GO" id="GO:0004622">
    <property type="term" value="F:phosphatidylcholine lysophospholipase activity"/>
    <property type="evidence" value="ECO:0007669"/>
    <property type="project" value="TreeGrafter"/>
</dbReference>
<protein>
    <submittedName>
        <fullName evidence="12">PNPLA domain-containing protein</fullName>
    </submittedName>
</protein>
<name>A0A183KBF2_9TREM</name>
<evidence type="ECO:0000256" key="8">
    <source>
        <dbReference type="PROSITE-ProRule" id="PRU01161"/>
    </source>
</evidence>
<reference evidence="12" key="1">
    <citation type="submission" date="2016-06" db="UniProtKB">
        <authorList>
            <consortium name="WormBaseParasite"/>
        </authorList>
    </citation>
    <scope>IDENTIFICATION</scope>
</reference>
<feature type="active site" description="Proton acceptor" evidence="8">
    <location>
        <position position="334"/>
    </location>
</feature>